<dbReference type="SUPFAM" id="SSF53850">
    <property type="entry name" value="Periplasmic binding protein-like II"/>
    <property type="match status" value="1"/>
</dbReference>
<dbReference type="GO" id="GO:0043565">
    <property type="term" value="F:sequence-specific DNA binding"/>
    <property type="evidence" value="ECO:0007669"/>
    <property type="project" value="TreeGrafter"/>
</dbReference>
<dbReference type="OrthoDB" id="5291518at2"/>
<dbReference type="Gene3D" id="3.40.190.290">
    <property type="match status" value="1"/>
</dbReference>
<dbReference type="PANTHER" id="PTHR30537">
    <property type="entry name" value="HTH-TYPE TRANSCRIPTIONAL REGULATOR"/>
    <property type="match status" value="1"/>
</dbReference>
<dbReference type="FunFam" id="1.10.10.10:FF:000001">
    <property type="entry name" value="LysR family transcriptional regulator"/>
    <property type="match status" value="1"/>
</dbReference>
<evidence type="ECO:0000256" key="1">
    <source>
        <dbReference type="ARBA" id="ARBA00009437"/>
    </source>
</evidence>
<evidence type="ECO:0000256" key="4">
    <source>
        <dbReference type="ARBA" id="ARBA00023163"/>
    </source>
</evidence>
<dbReference type="InterPro" id="IPR000847">
    <property type="entry name" value="LysR_HTH_N"/>
</dbReference>
<evidence type="ECO:0000313" key="6">
    <source>
        <dbReference type="EMBL" id="SME98157.1"/>
    </source>
</evidence>
<dbReference type="InterPro" id="IPR058163">
    <property type="entry name" value="LysR-type_TF_proteobact-type"/>
</dbReference>
<dbReference type="InterPro" id="IPR036388">
    <property type="entry name" value="WH-like_DNA-bd_sf"/>
</dbReference>
<reference evidence="7" key="1">
    <citation type="submission" date="2017-04" db="EMBL/GenBank/DDBJ databases">
        <authorList>
            <person name="Varghese N."/>
            <person name="Submissions S."/>
        </authorList>
    </citation>
    <scope>NUCLEOTIDE SEQUENCE [LARGE SCALE GENOMIC DNA]</scope>
    <source>
        <strain evidence="7">RKEM611</strain>
    </source>
</reference>
<dbReference type="EMBL" id="FWZT01000002">
    <property type="protein sequence ID" value="SME98157.1"/>
    <property type="molecule type" value="Genomic_DNA"/>
</dbReference>
<dbReference type="GO" id="GO:0003700">
    <property type="term" value="F:DNA-binding transcription factor activity"/>
    <property type="evidence" value="ECO:0007669"/>
    <property type="project" value="InterPro"/>
</dbReference>
<dbReference type="PANTHER" id="PTHR30537:SF5">
    <property type="entry name" value="HTH-TYPE TRANSCRIPTIONAL ACTIVATOR TTDR-RELATED"/>
    <property type="match status" value="1"/>
</dbReference>
<dbReference type="SUPFAM" id="SSF46785">
    <property type="entry name" value="Winged helix' DNA-binding domain"/>
    <property type="match status" value="1"/>
</dbReference>
<evidence type="ECO:0000313" key="7">
    <source>
        <dbReference type="Proteomes" id="UP000192907"/>
    </source>
</evidence>
<evidence type="ECO:0000256" key="2">
    <source>
        <dbReference type="ARBA" id="ARBA00023015"/>
    </source>
</evidence>
<proteinExistence type="inferred from homology"/>
<dbReference type="Pfam" id="PF00126">
    <property type="entry name" value="HTH_1"/>
    <property type="match status" value="1"/>
</dbReference>
<keyword evidence="4" id="KW-0804">Transcription</keyword>
<dbReference type="STRING" id="1513793.SAMN06296036_102424"/>
<dbReference type="InterPro" id="IPR036390">
    <property type="entry name" value="WH_DNA-bd_sf"/>
</dbReference>
<name>A0A1Y6BAR5_9BACT</name>
<sequence>MIDSNSLILFVKIYELGSFSAVAKELRLAKSVVSQRISSLEEQLNVRLLNRTTRKVTVTDEGIKLLPLARNVAESVSEVMAYSDSFSQEPSGRLRVTAPHDIGYQLLEEFIPKFRANYPKVQVDFRCSNQYLDLIQEQIDVAIRVATKGLEDSSYISKKLFRSRLGLYASPNLDGIENLQKVDELVQFPVIQRTPVDYVELNCNGKIERVNTGSPILVCNDMYGAMIAARSGIGVALLPLFLAEKMVASGDLVPVLQGTNIVSGSFHLIYPSRRHIPRKTQVFLDMLWEQFNPRSEDTIL</sequence>
<dbReference type="Gene3D" id="1.10.10.10">
    <property type="entry name" value="Winged helix-like DNA-binding domain superfamily/Winged helix DNA-binding domain"/>
    <property type="match status" value="1"/>
</dbReference>
<dbReference type="PROSITE" id="PS50931">
    <property type="entry name" value="HTH_LYSR"/>
    <property type="match status" value="1"/>
</dbReference>
<comment type="similarity">
    <text evidence="1">Belongs to the LysR transcriptional regulatory family.</text>
</comment>
<dbReference type="GO" id="GO:0006351">
    <property type="term" value="P:DNA-templated transcription"/>
    <property type="evidence" value="ECO:0007669"/>
    <property type="project" value="TreeGrafter"/>
</dbReference>
<accession>A0A1Y6BAR5</accession>
<gene>
    <name evidence="6" type="ORF">SAMN06296036_102424</name>
</gene>
<keyword evidence="3" id="KW-0238">DNA-binding</keyword>
<dbReference type="RefSeq" id="WP_132314938.1">
    <property type="nucleotide sequence ID" value="NZ_FWZT01000002.1"/>
</dbReference>
<dbReference type="InterPro" id="IPR005119">
    <property type="entry name" value="LysR_subst-bd"/>
</dbReference>
<evidence type="ECO:0000256" key="3">
    <source>
        <dbReference type="ARBA" id="ARBA00023125"/>
    </source>
</evidence>
<dbReference type="AlphaFoldDB" id="A0A1Y6BAR5"/>
<feature type="domain" description="HTH lysR-type" evidence="5">
    <location>
        <begin position="2"/>
        <end position="59"/>
    </location>
</feature>
<dbReference type="Proteomes" id="UP000192907">
    <property type="component" value="Unassembled WGS sequence"/>
</dbReference>
<evidence type="ECO:0000259" key="5">
    <source>
        <dbReference type="PROSITE" id="PS50931"/>
    </source>
</evidence>
<protein>
    <submittedName>
        <fullName evidence="6">Transcriptional regulator, LysR family</fullName>
    </submittedName>
</protein>
<keyword evidence="2" id="KW-0805">Transcription regulation</keyword>
<organism evidence="6 7">
    <name type="scientific">Pseudobacteriovorax antillogorgiicola</name>
    <dbReference type="NCBI Taxonomy" id="1513793"/>
    <lineage>
        <taxon>Bacteria</taxon>
        <taxon>Pseudomonadati</taxon>
        <taxon>Bdellovibrionota</taxon>
        <taxon>Oligoflexia</taxon>
        <taxon>Oligoflexales</taxon>
        <taxon>Pseudobacteriovoracaceae</taxon>
        <taxon>Pseudobacteriovorax</taxon>
    </lineage>
</organism>
<dbReference type="CDD" id="cd08422">
    <property type="entry name" value="PBP2_CrgA_like"/>
    <property type="match status" value="1"/>
</dbReference>
<dbReference type="Pfam" id="PF03466">
    <property type="entry name" value="LysR_substrate"/>
    <property type="match status" value="1"/>
</dbReference>
<keyword evidence="7" id="KW-1185">Reference proteome</keyword>